<evidence type="ECO:0000259" key="2">
    <source>
        <dbReference type="Pfam" id="PF19481"/>
    </source>
</evidence>
<feature type="domain" description="DUF6017" evidence="2">
    <location>
        <begin position="209"/>
        <end position="307"/>
    </location>
</feature>
<feature type="region of interest" description="Disordered" evidence="1">
    <location>
        <begin position="109"/>
        <end position="160"/>
    </location>
</feature>
<protein>
    <recommendedName>
        <fullName evidence="2">DUF6017 domain-containing protein</fullName>
    </recommendedName>
</protein>
<dbReference type="RefSeq" id="WP_074757684.1">
    <property type="nucleotide sequence ID" value="NZ_FOGJ01000023.1"/>
</dbReference>
<evidence type="ECO:0000313" key="3">
    <source>
        <dbReference type="EMBL" id="SES21143.1"/>
    </source>
</evidence>
<name>A0A1H9VIT8_BUTFI</name>
<proteinExistence type="predicted"/>
<dbReference type="OrthoDB" id="9803733at2"/>
<reference evidence="3 4" key="1">
    <citation type="submission" date="2016-10" db="EMBL/GenBank/DDBJ databases">
        <authorList>
            <person name="de Groot N.N."/>
        </authorList>
    </citation>
    <scope>NUCLEOTIDE SEQUENCE [LARGE SCALE GENOMIC DNA]</scope>
    <source>
        <strain evidence="3 4">AR40</strain>
    </source>
</reference>
<feature type="compositionally biased region" description="Polar residues" evidence="1">
    <location>
        <begin position="129"/>
        <end position="142"/>
    </location>
</feature>
<evidence type="ECO:0000313" key="4">
    <source>
        <dbReference type="Proteomes" id="UP000182584"/>
    </source>
</evidence>
<dbReference type="InterPro" id="IPR046059">
    <property type="entry name" value="DUF6017"/>
</dbReference>
<accession>A0A1H9VIT8</accession>
<dbReference type="Proteomes" id="UP000182584">
    <property type="component" value="Unassembled WGS sequence"/>
</dbReference>
<dbReference type="Pfam" id="PF19481">
    <property type="entry name" value="DUF6017"/>
    <property type="match status" value="1"/>
</dbReference>
<evidence type="ECO:0000256" key="1">
    <source>
        <dbReference type="SAM" id="MobiDB-lite"/>
    </source>
</evidence>
<dbReference type="AlphaFoldDB" id="A0A1H9VIT8"/>
<dbReference type="EMBL" id="FOGJ01000023">
    <property type="protein sequence ID" value="SES21143.1"/>
    <property type="molecule type" value="Genomic_DNA"/>
</dbReference>
<gene>
    <name evidence="3" type="ORF">SAMN04487884_12341</name>
</gene>
<sequence length="344" mass="40027">MSQITAQNDAEEQSFVFHCDTFTTVTNHCLEDCTLSLEARGLLVTMFSLKDDWQYSVAGLSMILPHCRDKINRVVNELEEHGYVKRERYRSKDGRFQFKYHIYDESQIYHDDNSGKRPQKTGKRPRTKIQYTDESGINTETLPHTEKQYTENPDTVNPDTEKQAQLKTNKQETDINILKSINQHGGGKDTTLPSTNQIDVIDMMDRKNEIRERLSEKLEYDRLLDSYPEKKKLIDAIFRTMTDTLAHKEIPAIKISGCTYCYNEIEEAFDQLGYEHIEYIIKCIDQSGKAIKSPTKYILQCLLQANTKDIYEISRNQSSKGNAFNQFMQNEYDYDALEAMLLEN</sequence>
<organism evidence="3 4">
    <name type="scientific">Butyrivibrio fibrisolvens</name>
    <dbReference type="NCBI Taxonomy" id="831"/>
    <lineage>
        <taxon>Bacteria</taxon>
        <taxon>Bacillati</taxon>
        <taxon>Bacillota</taxon>
        <taxon>Clostridia</taxon>
        <taxon>Lachnospirales</taxon>
        <taxon>Lachnospiraceae</taxon>
        <taxon>Butyrivibrio</taxon>
    </lineage>
</organism>
<feature type="compositionally biased region" description="Basic residues" evidence="1">
    <location>
        <begin position="117"/>
        <end position="127"/>
    </location>
</feature>